<dbReference type="Gene3D" id="3.40.50.410">
    <property type="entry name" value="von Willebrand factor, type A domain"/>
    <property type="match status" value="1"/>
</dbReference>
<proteinExistence type="predicted"/>
<reference evidence="1 2" key="2">
    <citation type="submission" date="2018-11" db="EMBL/GenBank/DDBJ databases">
        <authorList>
            <consortium name="Pathogen Informatics"/>
        </authorList>
    </citation>
    <scope>NUCLEOTIDE SEQUENCE [LARGE SCALE GENOMIC DNA]</scope>
</reference>
<dbReference type="Proteomes" id="UP000267096">
    <property type="component" value="Unassembled WGS sequence"/>
</dbReference>
<dbReference type="SUPFAM" id="SSF53300">
    <property type="entry name" value="vWA-like"/>
    <property type="match status" value="1"/>
</dbReference>
<dbReference type="EMBL" id="UYRR01005080">
    <property type="protein sequence ID" value="VDK21555.1"/>
    <property type="molecule type" value="Genomic_DNA"/>
</dbReference>
<reference evidence="3" key="1">
    <citation type="submission" date="2017-02" db="UniProtKB">
        <authorList>
            <consortium name="WormBaseParasite"/>
        </authorList>
    </citation>
    <scope>IDENTIFICATION</scope>
</reference>
<gene>
    <name evidence="1" type="ORF">ASIM_LOCUS3330</name>
</gene>
<dbReference type="WBParaSite" id="ASIM_0000349401-mRNA-1">
    <property type="protein sequence ID" value="ASIM_0000349401-mRNA-1"/>
    <property type="gene ID" value="ASIM_0000349401"/>
</dbReference>
<keyword evidence="2" id="KW-1185">Reference proteome</keyword>
<evidence type="ECO:0000313" key="2">
    <source>
        <dbReference type="Proteomes" id="UP000267096"/>
    </source>
</evidence>
<protein>
    <submittedName>
        <fullName evidence="1 3">Uncharacterized protein</fullName>
    </submittedName>
</protein>
<name>A0A0M3J7E8_ANISI</name>
<organism evidence="3">
    <name type="scientific">Anisakis simplex</name>
    <name type="common">Herring worm</name>
    <dbReference type="NCBI Taxonomy" id="6269"/>
    <lineage>
        <taxon>Eukaryota</taxon>
        <taxon>Metazoa</taxon>
        <taxon>Ecdysozoa</taxon>
        <taxon>Nematoda</taxon>
        <taxon>Chromadorea</taxon>
        <taxon>Rhabditida</taxon>
        <taxon>Spirurina</taxon>
        <taxon>Ascaridomorpha</taxon>
        <taxon>Ascaridoidea</taxon>
        <taxon>Anisakidae</taxon>
        <taxon>Anisakis</taxon>
        <taxon>Anisakis simplex complex</taxon>
    </lineage>
</organism>
<evidence type="ECO:0000313" key="3">
    <source>
        <dbReference type="WBParaSite" id="ASIM_0000349401-mRNA-1"/>
    </source>
</evidence>
<accession>A0A0M3J7E8</accession>
<evidence type="ECO:0000313" key="1">
    <source>
        <dbReference type="EMBL" id="VDK21555.1"/>
    </source>
</evidence>
<dbReference type="AlphaFoldDB" id="A0A0M3J7E8"/>
<dbReference type="InterPro" id="IPR036465">
    <property type="entry name" value="vWFA_dom_sf"/>
</dbReference>
<sequence>MVLLDGQGHVAFGLDEYTNNSDVASEIRKSDYSEGGTDVAAGMHTALTEVFAEVSNRDAVPSPPIIKKWAPPGLAYWGFIQYLCKVVSNEAVRKHADTITTCSFERTFKDKQTYRLVPESSSFISGTYCEFRIA</sequence>